<name>A0A0X8H0F6_9FIRM</name>
<dbReference type="InterPro" id="IPR032466">
    <property type="entry name" value="Metal_Hydrolase"/>
</dbReference>
<proteinExistence type="inferred from homology"/>
<dbReference type="SUPFAM" id="SSF51556">
    <property type="entry name" value="Metallo-dependent hydrolases"/>
    <property type="match status" value="1"/>
</dbReference>
<evidence type="ECO:0000256" key="1">
    <source>
        <dbReference type="ARBA" id="ARBA00010716"/>
    </source>
</evidence>
<dbReference type="GO" id="GO:0008448">
    <property type="term" value="F:N-acetylglucosamine-6-phosphate deacetylase activity"/>
    <property type="evidence" value="ECO:0007669"/>
    <property type="project" value="UniProtKB-EC"/>
</dbReference>
<protein>
    <recommendedName>
        <fullName evidence="3">N-acetylglucosamine-6-phosphate deacetylase</fullName>
        <ecNumber evidence="2">3.5.1.25</ecNumber>
    </recommendedName>
</protein>
<dbReference type="EMBL" id="CP013213">
    <property type="protein sequence ID" value="AMC93792.1"/>
    <property type="molecule type" value="Genomic_DNA"/>
</dbReference>
<evidence type="ECO:0000256" key="10">
    <source>
        <dbReference type="PIRSR" id="PIRSR038994-1"/>
    </source>
</evidence>
<comment type="cofactor">
    <cofactor evidence="12">
        <name>a divalent metal cation</name>
        <dbReference type="ChEBI" id="CHEBI:60240"/>
    </cofactor>
    <text evidence="12">Binds 1 divalent metal cation per subunit.</text>
</comment>
<feature type="active site" description="Proton donor/acceptor" evidence="10">
    <location>
        <position position="275"/>
    </location>
</feature>
<dbReference type="Gene3D" id="2.30.40.10">
    <property type="entry name" value="Urease, subunit C, domain 1"/>
    <property type="match status" value="1"/>
</dbReference>
<feature type="binding site" evidence="12">
    <location>
        <position position="131"/>
    </location>
    <ligand>
        <name>Zn(2+)</name>
        <dbReference type="ChEBI" id="CHEBI:29105"/>
    </ligand>
</feature>
<reference evidence="14 15" key="1">
    <citation type="submission" date="2015-10" db="EMBL/GenBank/DDBJ databases">
        <title>Erysipelothrix larvae sp. LV19 isolated from the larval gut of the rhinoceros beetle, Trypoxylus dichotomus.</title>
        <authorList>
            <person name="Lim S."/>
            <person name="Kim B.-C."/>
        </authorList>
    </citation>
    <scope>NUCLEOTIDE SEQUENCE [LARGE SCALE GENOMIC DNA]</scope>
    <source>
        <strain evidence="14 15">LV19</strain>
    </source>
</reference>
<dbReference type="NCBIfam" id="TIGR00221">
    <property type="entry name" value="nagA"/>
    <property type="match status" value="1"/>
</dbReference>
<dbReference type="InterPro" id="IPR003764">
    <property type="entry name" value="GlcNAc_6-P_deAcase"/>
</dbReference>
<evidence type="ECO:0000256" key="11">
    <source>
        <dbReference type="PIRSR" id="PIRSR038994-2"/>
    </source>
</evidence>
<feature type="binding site" evidence="12">
    <location>
        <position position="196"/>
    </location>
    <ligand>
        <name>Zn(2+)</name>
        <dbReference type="ChEBI" id="CHEBI:29105"/>
    </ligand>
</feature>
<sequence>MLIINGTVYLENRVIENGYVRIAGDKIVGFGSMEFCDLNDDQVIDAKGNAVIPGFIDQHIHGAYGSDHMDGTLEALHTIVNFIPKEGTTSYLPTTMTQSQEAVDIALSSIVEYMDHHNKPGEAEMLGMHLEGPFISAKHVGAQNPKFIQKPTRENFNHYWEKSDGRIKLITFAPEEAEPGFIDYITSKGVVASAGHTDSYYGQIMDACKEGLSNLTHFHNAMTPHHHRNPGAVTAGFVNPQLKAEMIVDGIHIHPDSVKATFTIKGEDGIIGITDAMRAKGLPDGEYDLGGQMVSKIGKECRIDTGSLAGSVAEMDFVVRNLKNFTGCSMQSLIKMSSTNSAKQLGVFGRKGSIAVGKDADIVITDEDINIQTTICRGVVAYTKD</sequence>
<dbReference type="Gene3D" id="3.20.20.140">
    <property type="entry name" value="Metal-dependent hydrolases"/>
    <property type="match status" value="1"/>
</dbReference>
<dbReference type="RefSeq" id="WP_067632910.1">
    <property type="nucleotide sequence ID" value="NZ_CP013213.1"/>
</dbReference>
<comment type="similarity">
    <text evidence="1 9">Belongs to the metallo-dependent hydrolases superfamily. NagA family.</text>
</comment>
<dbReference type="KEGG" id="erl:AOC36_07285"/>
<dbReference type="SUPFAM" id="SSF51338">
    <property type="entry name" value="Composite domain of metallo-dependent hydrolases"/>
    <property type="match status" value="1"/>
</dbReference>
<dbReference type="STRING" id="1514105.AOC36_07285"/>
<dbReference type="CDD" id="cd00854">
    <property type="entry name" value="NagA"/>
    <property type="match status" value="1"/>
</dbReference>
<feature type="binding site" evidence="11">
    <location>
        <begin position="308"/>
        <end position="310"/>
    </location>
    <ligand>
        <name>substrate</name>
    </ligand>
</feature>
<evidence type="ECO:0000259" key="13">
    <source>
        <dbReference type="Pfam" id="PF01979"/>
    </source>
</evidence>
<feature type="binding site" evidence="11">
    <location>
        <position position="228"/>
    </location>
    <ligand>
        <name>substrate</name>
    </ligand>
</feature>
<keyword evidence="4 12" id="KW-0479">Metal-binding</keyword>
<evidence type="ECO:0000256" key="7">
    <source>
        <dbReference type="ARBA" id="ARBA00047647"/>
    </source>
</evidence>
<dbReference type="GO" id="GO:0046872">
    <property type="term" value="F:metal ion binding"/>
    <property type="evidence" value="ECO:0007669"/>
    <property type="project" value="UniProtKB-KW"/>
</dbReference>
<dbReference type="FunFam" id="3.20.20.140:FF:000004">
    <property type="entry name" value="N-acetylglucosamine-6-phosphate deacetylase"/>
    <property type="match status" value="1"/>
</dbReference>
<dbReference type="AlphaFoldDB" id="A0A0X8H0F6"/>
<evidence type="ECO:0000256" key="6">
    <source>
        <dbReference type="ARBA" id="ARBA00023277"/>
    </source>
</evidence>
<keyword evidence="6 9" id="KW-0119">Carbohydrate metabolism</keyword>
<dbReference type="PANTHER" id="PTHR11113:SF14">
    <property type="entry name" value="N-ACETYLGLUCOSAMINE-6-PHOSPHATE DEACETYLASE"/>
    <property type="match status" value="1"/>
</dbReference>
<dbReference type="EC" id="3.5.1.25" evidence="2"/>
<feature type="binding site" evidence="11">
    <location>
        <position position="142"/>
    </location>
    <ligand>
        <name>substrate</name>
    </ligand>
</feature>
<gene>
    <name evidence="14" type="ORF">AOC36_07285</name>
</gene>
<evidence type="ECO:0000256" key="4">
    <source>
        <dbReference type="ARBA" id="ARBA00022723"/>
    </source>
</evidence>
<evidence type="ECO:0000313" key="14">
    <source>
        <dbReference type="EMBL" id="AMC93792.1"/>
    </source>
</evidence>
<evidence type="ECO:0000256" key="3">
    <source>
        <dbReference type="ARBA" id="ARBA00018029"/>
    </source>
</evidence>
<comment type="catalytic activity">
    <reaction evidence="7">
        <text>N-acetyl-D-glucosamine 6-phosphate + H2O = D-glucosamine 6-phosphate + acetate</text>
        <dbReference type="Rhea" id="RHEA:22936"/>
        <dbReference type="ChEBI" id="CHEBI:15377"/>
        <dbReference type="ChEBI" id="CHEBI:30089"/>
        <dbReference type="ChEBI" id="CHEBI:57513"/>
        <dbReference type="ChEBI" id="CHEBI:58725"/>
        <dbReference type="EC" id="3.5.1.25"/>
    </reaction>
</comment>
<evidence type="ECO:0000313" key="15">
    <source>
        <dbReference type="Proteomes" id="UP000063781"/>
    </source>
</evidence>
<dbReference type="InterPro" id="IPR011059">
    <property type="entry name" value="Metal-dep_hydrolase_composite"/>
</dbReference>
<evidence type="ECO:0000256" key="9">
    <source>
        <dbReference type="PIRNR" id="PIRNR038994"/>
    </source>
</evidence>
<dbReference type="PIRSF" id="PIRSF038994">
    <property type="entry name" value="NagA"/>
    <property type="match status" value="1"/>
</dbReference>
<accession>A0A0X8H0F6</accession>
<dbReference type="InterPro" id="IPR006680">
    <property type="entry name" value="Amidohydro-rel"/>
</dbReference>
<feature type="binding site" evidence="12">
    <location>
        <position position="217"/>
    </location>
    <ligand>
        <name>Zn(2+)</name>
        <dbReference type="ChEBI" id="CHEBI:29105"/>
    </ligand>
</feature>
<comment type="pathway">
    <text evidence="8">Amino-sugar metabolism; N-acetylneuraminate degradation; D-fructose 6-phosphate from N-acetylneuraminate: step 4/5.</text>
</comment>
<feature type="binding site" evidence="11">
    <location>
        <begin position="220"/>
        <end position="221"/>
    </location>
    <ligand>
        <name>substrate</name>
    </ligand>
</feature>
<dbReference type="GO" id="GO:0006046">
    <property type="term" value="P:N-acetylglucosamine catabolic process"/>
    <property type="evidence" value="ECO:0007669"/>
    <property type="project" value="TreeGrafter"/>
</dbReference>
<dbReference type="PANTHER" id="PTHR11113">
    <property type="entry name" value="N-ACETYLGLUCOSAMINE-6-PHOSPHATE DEACETYLASE"/>
    <property type="match status" value="1"/>
</dbReference>
<dbReference type="Pfam" id="PF01979">
    <property type="entry name" value="Amidohydro_1"/>
    <property type="match status" value="1"/>
</dbReference>
<evidence type="ECO:0000256" key="8">
    <source>
        <dbReference type="ARBA" id="ARBA00060590"/>
    </source>
</evidence>
<evidence type="ECO:0000256" key="12">
    <source>
        <dbReference type="PIRSR" id="PIRSR038994-3"/>
    </source>
</evidence>
<organism evidence="14 15">
    <name type="scientific">Erysipelothrix larvae</name>
    <dbReference type="NCBI Taxonomy" id="1514105"/>
    <lineage>
        <taxon>Bacteria</taxon>
        <taxon>Bacillati</taxon>
        <taxon>Bacillota</taxon>
        <taxon>Erysipelotrichia</taxon>
        <taxon>Erysipelotrichales</taxon>
        <taxon>Erysipelotrichaceae</taxon>
        <taxon>Erysipelothrix</taxon>
    </lineage>
</organism>
<keyword evidence="5 9" id="KW-0378">Hydrolase</keyword>
<feature type="binding site" evidence="11">
    <location>
        <position position="252"/>
    </location>
    <ligand>
        <name>substrate</name>
    </ligand>
</feature>
<dbReference type="OrthoDB" id="9776488at2"/>
<feature type="domain" description="Amidohydrolase-related" evidence="13">
    <location>
        <begin position="51"/>
        <end position="379"/>
    </location>
</feature>
<dbReference type="Proteomes" id="UP000063781">
    <property type="component" value="Chromosome"/>
</dbReference>
<evidence type="ECO:0000256" key="2">
    <source>
        <dbReference type="ARBA" id="ARBA00011899"/>
    </source>
</evidence>
<keyword evidence="15" id="KW-1185">Reference proteome</keyword>
<evidence type="ECO:0000256" key="5">
    <source>
        <dbReference type="ARBA" id="ARBA00022801"/>
    </source>
</evidence>